<dbReference type="InterPro" id="IPR036388">
    <property type="entry name" value="WH-like_DNA-bd_sf"/>
</dbReference>
<gene>
    <name evidence="5" type="ORF">HII30_12400</name>
</gene>
<dbReference type="SMART" id="SM00347">
    <property type="entry name" value="HTH_MARR"/>
    <property type="match status" value="1"/>
</dbReference>
<dbReference type="RefSeq" id="WP_169505353.1">
    <property type="nucleotide sequence ID" value="NZ_JABBPN010000010.1"/>
</dbReference>
<dbReference type="AlphaFoldDB" id="A0A848M9K2"/>
<evidence type="ECO:0000256" key="3">
    <source>
        <dbReference type="ARBA" id="ARBA00023163"/>
    </source>
</evidence>
<evidence type="ECO:0000256" key="1">
    <source>
        <dbReference type="ARBA" id="ARBA00023015"/>
    </source>
</evidence>
<dbReference type="CDD" id="cd00093">
    <property type="entry name" value="HTH_XRE"/>
    <property type="match status" value="1"/>
</dbReference>
<evidence type="ECO:0000256" key="2">
    <source>
        <dbReference type="ARBA" id="ARBA00023125"/>
    </source>
</evidence>
<dbReference type="PANTHER" id="PTHR42756:SF1">
    <property type="entry name" value="TRANSCRIPTIONAL REPRESSOR OF EMRAB OPERON"/>
    <property type="match status" value="1"/>
</dbReference>
<dbReference type="SUPFAM" id="SSF46785">
    <property type="entry name" value="Winged helix' DNA-binding domain"/>
    <property type="match status" value="1"/>
</dbReference>
<keyword evidence="6" id="KW-1185">Reference proteome</keyword>
<organism evidence="5 6">
    <name type="scientific">Paenibacillus lemnae</name>
    <dbReference type="NCBI Taxonomy" id="1330551"/>
    <lineage>
        <taxon>Bacteria</taxon>
        <taxon>Bacillati</taxon>
        <taxon>Bacillota</taxon>
        <taxon>Bacilli</taxon>
        <taxon>Bacillales</taxon>
        <taxon>Paenibacillaceae</taxon>
        <taxon>Paenibacillus</taxon>
    </lineage>
</organism>
<dbReference type="GO" id="GO:0003700">
    <property type="term" value="F:DNA-binding transcription factor activity"/>
    <property type="evidence" value="ECO:0007669"/>
    <property type="project" value="InterPro"/>
</dbReference>
<sequence length="150" mass="17163">MEGETIEELLQDCLYFTVKKMDRLLDKLAEESFRSTGLSPTYGFMMVAVNEKNGITQKELGELLHIAPSTITRFIEKLQYKNLVYSEHIGRMTHIFPTEQGKAILGDIRKAWDELYDKYSAVLGEEHGEELTASMYKAGDMLDEGMNRKS</sequence>
<name>A0A848M9K2_PAELE</name>
<dbReference type="PANTHER" id="PTHR42756">
    <property type="entry name" value="TRANSCRIPTIONAL REGULATOR, MARR"/>
    <property type="match status" value="1"/>
</dbReference>
<accession>A0A848M9K2</accession>
<evidence type="ECO:0000259" key="4">
    <source>
        <dbReference type="PROSITE" id="PS50995"/>
    </source>
</evidence>
<dbReference type="Pfam" id="PF01047">
    <property type="entry name" value="MarR"/>
    <property type="match status" value="1"/>
</dbReference>
<evidence type="ECO:0000313" key="6">
    <source>
        <dbReference type="Proteomes" id="UP000565468"/>
    </source>
</evidence>
<proteinExistence type="predicted"/>
<keyword evidence="3" id="KW-0804">Transcription</keyword>
<dbReference type="EMBL" id="JABBPN010000010">
    <property type="protein sequence ID" value="NMO96573.1"/>
    <property type="molecule type" value="Genomic_DNA"/>
</dbReference>
<dbReference type="InterPro" id="IPR001387">
    <property type="entry name" value="Cro/C1-type_HTH"/>
</dbReference>
<dbReference type="PROSITE" id="PS50995">
    <property type="entry name" value="HTH_MARR_2"/>
    <property type="match status" value="1"/>
</dbReference>
<dbReference type="Proteomes" id="UP000565468">
    <property type="component" value="Unassembled WGS sequence"/>
</dbReference>
<feature type="domain" description="HTH marR-type" evidence="4">
    <location>
        <begin position="11"/>
        <end position="140"/>
    </location>
</feature>
<reference evidence="5 6" key="1">
    <citation type="submission" date="2020-04" db="EMBL/GenBank/DDBJ databases">
        <title>Paenibacillus algicola sp. nov., a novel marine bacterium producing alginate lyase.</title>
        <authorList>
            <person name="Huang H."/>
        </authorList>
    </citation>
    <scope>NUCLEOTIDE SEQUENCE [LARGE SCALE GENOMIC DNA]</scope>
    <source>
        <strain evidence="5 6">L7-75</strain>
    </source>
</reference>
<dbReference type="Gene3D" id="1.10.10.10">
    <property type="entry name" value="Winged helix-like DNA-binding domain superfamily/Winged helix DNA-binding domain"/>
    <property type="match status" value="1"/>
</dbReference>
<protein>
    <submittedName>
        <fullName evidence="5">MarR family transcriptional regulator</fullName>
    </submittedName>
</protein>
<dbReference type="InterPro" id="IPR000835">
    <property type="entry name" value="HTH_MarR-typ"/>
</dbReference>
<dbReference type="InterPro" id="IPR036390">
    <property type="entry name" value="WH_DNA-bd_sf"/>
</dbReference>
<dbReference type="GO" id="GO:0003677">
    <property type="term" value="F:DNA binding"/>
    <property type="evidence" value="ECO:0007669"/>
    <property type="project" value="UniProtKB-KW"/>
</dbReference>
<keyword evidence="2" id="KW-0238">DNA-binding</keyword>
<comment type="caution">
    <text evidence="5">The sequence shown here is derived from an EMBL/GenBank/DDBJ whole genome shotgun (WGS) entry which is preliminary data.</text>
</comment>
<evidence type="ECO:0000313" key="5">
    <source>
        <dbReference type="EMBL" id="NMO96573.1"/>
    </source>
</evidence>
<keyword evidence="1" id="KW-0805">Transcription regulation</keyword>